<organism evidence="1 2">
    <name type="scientific">Zea mays</name>
    <name type="common">Maize</name>
    <dbReference type="NCBI Taxonomy" id="4577"/>
    <lineage>
        <taxon>Eukaryota</taxon>
        <taxon>Viridiplantae</taxon>
        <taxon>Streptophyta</taxon>
        <taxon>Embryophyta</taxon>
        <taxon>Tracheophyta</taxon>
        <taxon>Spermatophyta</taxon>
        <taxon>Magnoliopsida</taxon>
        <taxon>Liliopsida</taxon>
        <taxon>Poales</taxon>
        <taxon>Poaceae</taxon>
        <taxon>PACMAD clade</taxon>
        <taxon>Panicoideae</taxon>
        <taxon>Andropogonodae</taxon>
        <taxon>Andropogoneae</taxon>
        <taxon>Tripsacinae</taxon>
        <taxon>Zea</taxon>
    </lineage>
</organism>
<gene>
    <name evidence="1" type="ORF">Zm00014a_029764</name>
</gene>
<reference evidence="1 2" key="1">
    <citation type="journal article" date="2018" name="Nat. Genet.">
        <title>Extensive intraspecific gene order and gene structural variations between Mo17 and other maize genomes.</title>
        <authorList>
            <person name="Sun S."/>
            <person name="Zhou Y."/>
            <person name="Chen J."/>
            <person name="Shi J."/>
            <person name="Zhao H."/>
            <person name="Zhao H."/>
            <person name="Song W."/>
            <person name="Zhang M."/>
            <person name="Cui Y."/>
            <person name="Dong X."/>
            <person name="Liu H."/>
            <person name="Ma X."/>
            <person name="Jiao Y."/>
            <person name="Wang B."/>
            <person name="Wei X."/>
            <person name="Stein J.C."/>
            <person name="Glaubitz J.C."/>
            <person name="Lu F."/>
            <person name="Yu G."/>
            <person name="Liang C."/>
            <person name="Fengler K."/>
            <person name="Li B."/>
            <person name="Rafalski A."/>
            <person name="Schnable P.S."/>
            <person name="Ware D.H."/>
            <person name="Buckler E.S."/>
            <person name="Lai J."/>
        </authorList>
    </citation>
    <scope>NUCLEOTIDE SEQUENCE [LARGE SCALE GENOMIC DNA]</scope>
    <source>
        <strain evidence="2">cv. Missouri 17</strain>
        <tissue evidence="1">Seedling</tissue>
    </source>
</reference>
<name>A0A3L6EZL4_MAIZE</name>
<protein>
    <submittedName>
        <fullName evidence="1">Uncharacterized protein</fullName>
    </submittedName>
</protein>
<accession>A0A3L6EZL4</accession>
<proteinExistence type="predicted"/>
<evidence type="ECO:0000313" key="1">
    <source>
        <dbReference type="EMBL" id="PWZ26048.1"/>
    </source>
</evidence>
<dbReference type="Proteomes" id="UP000251960">
    <property type="component" value="Chromosome 4"/>
</dbReference>
<dbReference type="AlphaFoldDB" id="A0A3L6EZL4"/>
<dbReference type="EMBL" id="NCVQ01000005">
    <property type="protein sequence ID" value="PWZ26048.1"/>
    <property type="molecule type" value="Genomic_DNA"/>
</dbReference>
<comment type="caution">
    <text evidence="1">The sequence shown here is derived from an EMBL/GenBank/DDBJ whole genome shotgun (WGS) entry which is preliminary data.</text>
</comment>
<evidence type="ECO:0000313" key="2">
    <source>
        <dbReference type="Proteomes" id="UP000251960"/>
    </source>
</evidence>
<sequence length="85" mass="9998">MPNYICWTKHGEIGVLEDEEEKYNNTILNYAQYSFFVYDVMGGAEDIEDNNALAQMLHDQEKDRVNENTRKKLSTCYRTTTLCYT</sequence>